<protein>
    <submittedName>
        <fullName evidence="5">Uncharacterized protein</fullName>
    </submittedName>
</protein>
<accession>A0A401PUV7</accession>
<organism evidence="5 6">
    <name type="scientific">Scyliorhinus torazame</name>
    <name type="common">Cloudy catshark</name>
    <name type="synonym">Catulus torazame</name>
    <dbReference type="NCBI Taxonomy" id="75743"/>
    <lineage>
        <taxon>Eukaryota</taxon>
        <taxon>Metazoa</taxon>
        <taxon>Chordata</taxon>
        <taxon>Craniata</taxon>
        <taxon>Vertebrata</taxon>
        <taxon>Chondrichthyes</taxon>
        <taxon>Elasmobranchii</taxon>
        <taxon>Galeomorphii</taxon>
        <taxon>Galeoidea</taxon>
        <taxon>Carcharhiniformes</taxon>
        <taxon>Scyliorhinidae</taxon>
        <taxon>Scyliorhinus</taxon>
    </lineage>
</organism>
<evidence type="ECO:0000256" key="4">
    <source>
        <dbReference type="ARBA" id="ARBA00023453"/>
    </source>
</evidence>
<feature type="non-terminal residue" evidence="5">
    <location>
        <position position="1"/>
    </location>
</feature>
<evidence type="ECO:0000256" key="2">
    <source>
        <dbReference type="ARBA" id="ARBA00022679"/>
    </source>
</evidence>
<evidence type="ECO:0000313" key="5">
    <source>
        <dbReference type="EMBL" id="GCB76905.1"/>
    </source>
</evidence>
<dbReference type="InterPro" id="IPR050362">
    <property type="entry name" value="Cation-dep_OMT"/>
</dbReference>
<dbReference type="OMA" id="EDPMSAM"/>
<sequence length="85" mass="9610">RKCFMHESSLKTFKSHGGAKGDPLMDYVLQNSLREHPVLKKLRQRTLEDPMSAMMVACEQAQLMANLIKLIKAKNVIEIGEHTSS</sequence>
<dbReference type="InterPro" id="IPR029063">
    <property type="entry name" value="SAM-dependent_MTases_sf"/>
</dbReference>
<keyword evidence="2" id="KW-0808">Transferase</keyword>
<dbReference type="OrthoDB" id="10251242at2759"/>
<gene>
    <name evidence="5" type="ORF">scyTo_0021048</name>
</gene>
<comment type="caution">
    <text evidence="5">The sequence shown here is derived from an EMBL/GenBank/DDBJ whole genome shotgun (WGS) entry which is preliminary data.</text>
</comment>
<dbReference type="GO" id="GO:0008757">
    <property type="term" value="F:S-adenosylmethionine-dependent methyltransferase activity"/>
    <property type="evidence" value="ECO:0007669"/>
    <property type="project" value="TreeGrafter"/>
</dbReference>
<reference evidence="5 6" key="1">
    <citation type="journal article" date="2018" name="Nat. Ecol. Evol.">
        <title>Shark genomes provide insights into elasmobranch evolution and the origin of vertebrates.</title>
        <authorList>
            <person name="Hara Y"/>
            <person name="Yamaguchi K"/>
            <person name="Onimaru K"/>
            <person name="Kadota M"/>
            <person name="Koyanagi M"/>
            <person name="Keeley SD"/>
            <person name="Tatsumi K"/>
            <person name="Tanaka K"/>
            <person name="Motone F"/>
            <person name="Kageyama Y"/>
            <person name="Nozu R"/>
            <person name="Adachi N"/>
            <person name="Nishimura O"/>
            <person name="Nakagawa R"/>
            <person name="Tanegashima C"/>
            <person name="Kiyatake I"/>
            <person name="Matsumoto R"/>
            <person name="Murakumo K"/>
            <person name="Nishida K"/>
            <person name="Terakita A"/>
            <person name="Kuratani S"/>
            <person name="Sato K"/>
            <person name="Hyodo S Kuraku.S."/>
        </authorList>
    </citation>
    <scope>NUCLEOTIDE SEQUENCE [LARGE SCALE GENOMIC DNA]</scope>
</reference>
<dbReference type="GO" id="GO:0032259">
    <property type="term" value="P:methylation"/>
    <property type="evidence" value="ECO:0007669"/>
    <property type="project" value="UniProtKB-KW"/>
</dbReference>
<evidence type="ECO:0000313" key="6">
    <source>
        <dbReference type="Proteomes" id="UP000288216"/>
    </source>
</evidence>
<dbReference type="PANTHER" id="PTHR10509:SF93">
    <property type="entry name" value="CATECHOL O-METHYLTRANSFERASE DOMAIN-CONTAINING PROTEIN 1"/>
    <property type="match status" value="1"/>
</dbReference>
<dbReference type="Gene3D" id="3.40.50.150">
    <property type="entry name" value="Vaccinia Virus protein VP39"/>
    <property type="match status" value="1"/>
</dbReference>
<name>A0A401PUV7_SCYTO</name>
<keyword evidence="3" id="KW-0949">S-adenosyl-L-methionine</keyword>
<dbReference type="EMBL" id="BFAA01017980">
    <property type="protein sequence ID" value="GCB76905.1"/>
    <property type="molecule type" value="Genomic_DNA"/>
</dbReference>
<dbReference type="Pfam" id="PF01596">
    <property type="entry name" value="Methyltransf_3"/>
    <property type="match status" value="1"/>
</dbReference>
<evidence type="ECO:0000256" key="3">
    <source>
        <dbReference type="ARBA" id="ARBA00022691"/>
    </source>
</evidence>
<dbReference type="InterPro" id="IPR002935">
    <property type="entry name" value="SAM_O-MeTrfase"/>
</dbReference>
<keyword evidence="6" id="KW-1185">Reference proteome</keyword>
<dbReference type="AlphaFoldDB" id="A0A401PUV7"/>
<dbReference type="SUPFAM" id="SSF53335">
    <property type="entry name" value="S-adenosyl-L-methionine-dependent methyltransferases"/>
    <property type="match status" value="1"/>
</dbReference>
<keyword evidence="1" id="KW-0489">Methyltransferase</keyword>
<evidence type="ECO:0000256" key="1">
    <source>
        <dbReference type="ARBA" id="ARBA00022603"/>
    </source>
</evidence>
<proteinExistence type="inferred from homology"/>
<comment type="similarity">
    <text evidence="4">Belongs to the class I-like SAM-binding methyltransferase superfamily. Cation-dependent O-methyltransferase family.</text>
</comment>
<dbReference type="PANTHER" id="PTHR10509">
    <property type="entry name" value="O-METHYLTRANSFERASE-RELATED"/>
    <property type="match status" value="1"/>
</dbReference>
<dbReference type="STRING" id="75743.A0A401PUV7"/>
<dbReference type="Proteomes" id="UP000288216">
    <property type="component" value="Unassembled WGS sequence"/>
</dbReference>
<dbReference type="GO" id="GO:0008171">
    <property type="term" value="F:O-methyltransferase activity"/>
    <property type="evidence" value="ECO:0007669"/>
    <property type="project" value="InterPro"/>
</dbReference>